<gene>
    <name evidence="1" type="ORF">MENTE1834_LOCUS8410</name>
</gene>
<dbReference type="Proteomes" id="UP001497535">
    <property type="component" value="Unassembled WGS sequence"/>
</dbReference>
<comment type="caution">
    <text evidence="1">The sequence shown here is derived from an EMBL/GenBank/DDBJ whole genome shotgun (WGS) entry which is preliminary data.</text>
</comment>
<keyword evidence="2" id="KW-1185">Reference proteome</keyword>
<proteinExistence type="predicted"/>
<evidence type="ECO:0000313" key="2">
    <source>
        <dbReference type="Proteomes" id="UP001497535"/>
    </source>
</evidence>
<evidence type="ECO:0000313" key="1">
    <source>
        <dbReference type="EMBL" id="CAK5034340.1"/>
    </source>
</evidence>
<accession>A0ACB0Y6F5</accession>
<reference evidence="1" key="1">
    <citation type="submission" date="2023-11" db="EMBL/GenBank/DDBJ databases">
        <authorList>
            <person name="Poullet M."/>
        </authorList>
    </citation>
    <scope>NUCLEOTIDE SEQUENCE</scope>
    <source>
        <strain evidence="1">E1834</strain>
    </source>
</reference>
<name>A0ACB0Y6F5_MELEN</name>
<protein>
    <submittedName>
        <fullName evidence="1">Uncharacterized protein</fullName>
    </submittedName>
</protein>
<organism evidence="1 2">
    <name type="scientific">Meloidogyne enterolobii</name>
    <name type="common">Root-knot nematode worm</name>
    <name type="synonym">Meloidogyne mayaguensis</name>
    <dbReference type="NCBI Taxonomy" id="390850"/>
    <lineage>
        <taxon>Eukaryota</taxon>
        <taxon>Metazoa</taxon>
        <taxon>Ecdysozoa</taxon>
        <taxon>Nematoda</taxon>
        <taxon>Chromadorea</taxon>
        <taxon>Rhabditida</taxon>
        <taxon>Tylenchina</taxon>
        <taxon>Tylenchomorpha</taxon>
        <taxon>Tylenchoidea</taxon>
        <taxon>Meloidogynidae</taxon>
        <taxon>Meloidogyninae</taxon>
        <taxon>Meloidogyne</taxon>
    </lineage>
</organism>
<dbReference type="EMBL" id="CAVMJV010000007">
    <property type="protein sequence ID" value="CAK5034340.1"/>
    <property type="molecule type" value="Genomic_DNA"/>
</dbReference>
<sequence length="58" mass="6532">MDCRHISGISPSSRICLKSSVKIGARVNAQFFRSMYGIESGEVEFLFGAFFKLKKKDI</sequence>